<gene>
    <name evidence="3" type="ORF">ACFL2Z_04305</name>
</gene>
<dbReference type="PANTHER" id="PTHR42947:SF1">
    <property type="entry name" value="COB--COM HETERODISULFIDE REDUCTASE SUBUNIT B 1"/>
    <property type="match status" value="1"/>
</dbReference>
<dbReference type="InterPro" id="IPR051278">
    <property type="entry name" value="HdrB/HdrD_reductase"/>
</dbReference>
<comment type="caution">
    <text evidence="3">The sequence shown here is derived from an EMBL/GenBank/DDBJ whole genome shotgun (WGS) entry which is preliminary data.</text>
</comment>
<dbReference type="Gene3D" id="1.20.1050.140">
    <property type="match status" value="1"/>
</dbReference>
<keyword evidence="4" id="KW-1185">Reference proteome</keyword>
<feature type="domain" description="Cysteine-rich" evidence="2">
    <location>
        <begin position="10"/>
        <end position="98"/>
    </location>
</feature>
<keyword evidence="1" id="KW-0560">Oxidoreductase</keyword>
<dbReference type="PANTHER" id="PTHR42947">
    <property type="entry name" value="COB--COM HETERODISULFIDE REDUCTASE SUBUNIT B 1"/>
    <property type="match status" value="1"/>
</dbReference>
<evidence type="ECO:0000313" key="4">
    <source>
        <dbReference type="Proteomes" id="UP001594288"/>
    </source>
</evidence>
<reference evidence="3 4" key="1">
    <citation type="submission" date="2024-09" db="EMBL/GenBank/DDBJ databases">
        <authorList>
            <person name="D'Angelo T."/>
        </authorList>
    </citation>
    <scope>NUCLEOTIDE SEQUENCE [LARGE SCALE GENOMIC DNA]</scope>
    <source>
        <strain evidence="3">SAG AM-311-F02</strain>
    </source>
</reference>
<organism evidence="3 4">
    <name type="scientific">Eiseniibacteriota bacterium</name>
    <dbReference type="NCBI Taxonomy" id="2212470"/>
    <lineage>
        <taxon>Bacteria</taxon>
        <taxon>Candidatus Eiseniibacteriota</taxon>
    </lineage>
</organism>
<protein>
    <submittedName>
        <fullName evidence="3">CoB--CoM heterodisulfide reductase iron-sulfur subunit B family protein</fullName>
    </submittedName>
</protein>
<dbReference type="Proteomes" id="UP001594288">
    <property type="component" value="Unassembled WGS sequence"/>
</dbReference>
<evidence type="ECO:0000313" key="3">
    <source>
        <dbReference type="EMBL" id="MFC1800115.1"/>
    </source>
</evidence>
<dbReference type="InterPro" id="IPR004017">
    <property type="entry name" value="Cys_rich_dom"/>
</dbReference>
<feature type="domain" description="Cysteine-rich" evidence="2">
    <location>
        <begin position="158"/>
        <end position="247"/>
    </location>
</feature>
<dbReference type="EMBL" id="JBHPEI010000070">
    <property type="protein sequence ID" value="MFC1800115.1"/>
    <property type="molecule type" value="Genomic_DNA"/>
</dbReference>
<evidence type="ECO:0000256" key="1">
    <source>
        <dbReference type="ARBA" id="ARBA00023002"/>
    </source>
</evidence>
<name>A0ABV6YPW4_UNCEI</name>
<sequence>MNAKCLRLPYYPGCTLKTAASVFETSALACAEVLGMELVEIPRWNCCGTVFSLTDDDLIHHVAPIRNLIRVQEMNRDGILEGENRLVTLCSMCFNTLKRASLLARDKPDSLKTLNDFMSLEEDYAGDVEVVHFLELLRDLGTEAMAEKVKRPLAGLKVAPYYGCTLLKPGEVGIDDAEEPTIQRDIFAALGAEVVNHPYMRLCCGSYQTMGEKEAVVRLAHDILDRARKEGAEVVATSCPLCAFNLDSRQGEIKEAYPDFEKIPVVYFTQLMARAFGLAPESYESDQNRVSTEALFREEQPVLE</sequence>
<accession>A0ABV6YPW4</accession>
<dbReference type="Pfam" id="PF02754">
    <property type="entry name" value="CCG"/>
    <property type="match status" value="2"/>
</dbReference>
<evidence type="ECO:0000259" key="2">
    <source>
        <dbReference type="Pfam" id="PF02754"/>
    </source>
</evidence>
<proteinExistence type="predicted"/>